<gene>
    <name evidence="7" type="ORF">BA062_03365</name>
</gene>
<keyword evidence="2" id="KW-0479">Metal-binding</keyword>
<dbReference type="SUPFAM" id="SSF51735">
    <property type="entry name" value="NAD(P)-binding Rossmann-fold domains"/>
    <property type="match status" value="1"/>
</dbReference>
<name>A0A318LW19_9PSEU</name>
<keyword evidence="8" id="KW-1185">Reference proteome</keyword>
<dbReference type="SUPFAM" id="SSF50129">
    <property type="entry name" value="GroES-like"/>
    <property type="match status" value="1"/>
</dbReference>
<evidence type="ECO:0000256" key="3">
    <source>
        <dbReference type="ARBA" id="ARBA00022833"/>
    </source>
</evidence>
<keyword evidence="4" id="KW-0560">Oxidoreductase</keyword>
<evidence type="ECO:0000313" key="7">
    <source>
        <dbReference type="EMBL" id="PXY37675.1"/>
    </source>
</evidence>
<evidence type="ECO:0000256" key="4">
    <source>
        <dbReference type="ARBA" id="ARBA00023002"/>
    </source>
</evidence>
<dbReference type="GO" id="GO:0046872">
    <property type="term" value="F:metal ion binding"/>
    <property type="evidence" value="ECO:0007669"/>
    <property type="project" value="UniProtKB-KW"/>
</dbReference>
<evidence type="ECO:0008006" key="9">
    <source>
        <dbReference type="Google" id="ProtNLM"/>
    </source>
</evidence>
<dbReference type="Pfam" id="PF08240">
    <property type="entry name" value="ADH_N"/>
    <property type="match status" value="1"/>
</dbReference>
<accession>A0A318LW19</accession>
<dbReference type="InterPro" id="IPR011032">
    <property type="entry name" value="GroES-like_sf"/>
</dbReference>
<protein>
    <recommendedName>
        <fullName evidence="9">Alcohol dehydrogenase</fullName>
    </recommendedName>
</protein>
<comment type="cofactor">
    <cofactor evidence="1">
        <name>Zn(2+)</name>
        <dbReference type="ChEBI" id="CHEBI:29105"/>
    </cofactor>
</comment>
<feature type="domain" description="Glucose dehydrogenase C-terminal" evidence="6">
    <location>
        <begin position="130"/>
        <end position="298"/>
    </location>
</feature>
<keyword evidence="3" id="KW-0862">Zinc</keyword>
<dbReference type="GO" id="GO:0016491">
    <property type="term" value="F:oxidoreductase activity"/>
    <property type="evidence" value="ECO:0007669"/>
    <property type="project" value="UniProtKB-KW"/>
</dbReference>
<proteinExistence type="predicted"/>
<reference evidence="7 8" key="1">
    <citation type="submission" date="2016-07" db="EMBL/GenBank/DDBJ databases">
        <title>Draft genome sequence of Prauserella sp. YIM 121212, isolated from alkaline soil.</title>
        <authorList>
            <person name="Ruckert C."/>
            <person name="Albersmeier A."/>
            <person name="Jiang C.-L."/>
            <person name="Jiang Y."/>
            <person name="Kalinowski J."/>
            <person name="Schneider O."/>
            <person name="Winkler A."/>
            <person name="Zotchev S.B."/>
        </authorList>
    </citation>
    <scope>NUCLEOTIDE SEQUENCE [LARGE SCALE GENOMIC DNA]</scope>
    <source>
        <strain evidence="7 8">YIM 121212</strain>
    </source>
</reference>
<organism evidence="7 8">
    <name type="scientific">Prauserella flavalba</name>
    <dbReference type="NCBI Taxonomy" id="1477506"/>
    <lineage>
        <taxon>Bacteria</taxon>
        <taxon>Bacillati</taxon>
        <taxon>Actinomycetota</taxon>
        <taxon>Actinomycetes</taxon>
        <taxon>Pseudonocardiales</taxon>
        <taxon>Pseudonocardiaceae</taxon>
        <taxon>Prauserella</taxon>
    </lineage>
</organism>
<dbReference type="RefSeq" id="WP_110334551.1">
    <property type="nucleotide sequence ID" value="NZ_MASU01000002.1"/>
</dbReference>
<evidence type="ECO:0000259" key="5">
    <source>
        <dbReference type="Pfam" id="PF08240"/>
    </source>
</evidence>
<dbReference type="InterPro" id="IPR050129">
    <property type="entry name" value="Zn_alcohol_dh"/>
</dbReference>
<evidence type="ECO:0000256" key="1">
    <source>
        <dbReference type="ARBA" id="ARBA00001947"/>
    </source>
</evidence>
<comment type="caution">
    <text evidence="7">The sequence shown here is derived from an EMBL/GenBank/DDBJ whole genome shotgun (WGS) entry which is preliminary data.</text>
</comment>
<feature type="domain" description="Alcohol dehydrogenase-like N-terminal" evidence="5">
    <location>
        <begin position="25"/>
        <end position="86"/>
    </location>
</feature>
<sequence length="317" mass="33159">MRAVRLTGPSTLEHVEVAAPRDLREGEVLVAVRHGGVCGSDLPYFRAGGRPGAGVPPTGFPLHEITGEIRASRDPGLAEGDRVVGWASASTGLAELVVSDGAGLCVLPSEVPFTAATVVAQPVACAHYAVDQLGDVRGRRVAVLGLGAIGLLFTWLLRQRGAAHVTGVDPVDRTPLARAFGLDEVVVADSTTWAATLTRRPDVVIEAVGHQTATLADAITAVADEGTVYCFGIPCAGTYPVDLTAVVRRNLRLIGGLTLDRRRMLGRALADLVHEPSLAERLVTHVLDVADVAKAFALAGRTAPGRLKVVLDYAGWA</sequence>
<dbReference type="PANTHER" id="PTHR43401">
    <property type="entry name" value="L-THREONINE 3-DEHYDROGENASE"/>
    <property type="match status" value="1"/>
</dbReference>
<dbReference type="InterPro" id="IPR031640">
    <property type="entry name" value="Glu_dehyd_C"/>
</dbReference>
<evidence type="ECO:0000259" key="6">
    <source>
        <dbReference type="Pfam" id="PF16912"/>
    </source>
</evidence>
<dbReference type="InterPro" id="IPR036291">
    <property type="entry name" value="NAD(P)-bd_dom_sf"/>
</dbReference>
<evidence type="ECO:0000256" key="2">
    <source>
        <dbReference type="ARBA" id="ARBA00022723"/>
    </source>
</evidence>
<dbReference type="Gene3D" id="3.40.50.720">
    <property type="entry name" value="NAD(P)-binding Rossmann-like Domain"/>
    <property type="match status" value="1"/>
</dbReference>
<dbReference type="EMBL" id="MASU01000002">
    <property type="protein sequence ID" value="PXY37675.1"/>
    <property type="molecule type" value="Genomic_DNA"/>
</dbReference>
<dbReference type="Proteomes" id="UP000247892">
    <property type="component" value="Unassembled WGS sequence"/>
</dbReference>
<dbReference type="OrthoDB" id="9797931at2"/>
<dbReference type="Pfam" id="PF16912">
    <property type="entry name" value="Glu_dehyd_C"/>
    <property type="match status" value="1"/>
</dbReference>
<evidence type="ECO:0000313" key="8">
    <source>
        <dbReference type="Proteomes" id="UP000247892"/>
    </source>
</evidence>
<dbReference type="PANTHER" id="PTHR43401:SF5">
    <property type="entry name" value="ALCOHOL DEHYDROGENASE-RELATED"/>
    <property type="match status" value="1"/>
</dbReference>
<dbReference type="AlphaFoldDB" id="A0A318LW19"/>
<dbReference type="InterPro" id="IPR013154">
    <property type="entry name" value="ADH-like_N"/>
</dbReference>
<dbReference type="Gene3D" id="3.90.180.10">
    <property type="entry name" value="Medium-chain alcohol dehydrogenases, catalytic domain"/>
    <property type="match status" value="2"/>
</dbReference>